<gene>
    <name evidence="3" type="ORF">F4Y08_14700</name>
</gene>
<dbReference type="PANTHER" id="PTHR33627">
    <property type="entry name" value="TRANSPOSASE"/>
    <property type="match status" value="1"/>
</dbReference>
<reference evidence="3" key="1">
    <citation type="submission" date="2019-09" db="EMBL/GenBank/DDBJ databases">
        <title>Characterisation of the sponge microbiome using genome-centric metagenomics.</title>
        <authorList>
            <person name="Engelberts J.P."/>
            <person name="Robbins S.J."/>
            <person name="De Goeij J.M."/>
            <person name="Aranda M."/>
            <person name="Bell S.C."/>
            <person name="Webster N.S."/>
        </authorList>
    </citation>
    <scope>NUCLEOTIDE SEQUENCE</scope>
    <source>
        <strain evidence="3">SB0662_bin_9</strain>
    </source>
</reference>
<dbReference type="PANTHER" id="PTHR33627:SF1">
    <property type="entry name" value="TRANSPOSASE"/>
    <property type="match status" value="1"/>
</dbReference>
<organism evidence="3">
    <name type="scientific">Caldilineaceae bacterium SB0662_bin_9</name>
    <dbReference type="NCBI Taxonomy" id="2605258"/>
    <lineage>
        <taxon>Bacteria</taxon>
        <taxon>Bacillati</taxon>
        <taxon>Chloroflexota</taxon>
        <taxon>Caldilineae</taxon>
        <taxon>Caldilineales</taxon>
        <taxon>Caldilineaceae</taxon>
    </lineage>
</organism>
<protein>
    <submittedName>
        <fullName evidence="3">Transposase</fullName>
    </submittedName>
</protein>
<name>A0A6B1DYU1_9CHLR</name>
<dbReference type="Pfam" id="PF13546">
    <property type="entry name" value="DDE_5"/>
    <property type="match status" value="1"/>
</dbReference>
<evidence type="ECO:0000313" key="3">
    <source>
        <dbReference type="EMBL" id="MYD91554.1"/>
    </source>
</evidence>
<dbReference type="InterPro" id="IPR039365">
    <property type="entry name" value="IS701-like"/>
</dbReference>
<sequence length="201" mass="22175">MRRLQYFAADSSWSDQPFLERHRQAVGAELGTREGVFLVDTTDMPKQGMHSVGVARQYCGRLGQVSNCQAGVFVAYAGEGGATLVHRRLFLTEAWAGDEAYAERRQRCGVPEEAATFRTKPQLALEMLTELVAEGTLPARWVSCDEGYGRSVDFLDGVATLGLGYMAEVPVDTRVWPERPPTVVPRTRPRLSPGTRSPAFP</sequence>
<proteinExistence type="predicted"/>
<feature type="region of interest" description="Disordered" evidence="1">
    <location>
        <begin position="180"/>
        <end position="201"/>
    </location>
</feature>
<comment type="caution">
    <text evidence="3">The sequence shown here is derived from an EMBL/GenBank/DDBJ whole genome shotgun (WGS) entry which is preliminary data.</text>
</comment>
<evidence type="ECO:0000256" key="1">
    <source>
        <dbReference type="SAM" id="MobiDB-lite"/>
    </source>
</evidence>
<feature type="domain" description="Transposase IS701-like DDE" evidence="2">
    <location>
        <begin position="2"/>
        <end position="190"/>
    </location>
</feature>
<dbReference type="InterPro" id="IPR038721">
    <property type="entry name" value="IS701-like_DDE_dom"/>
</dbReference>
<dbReference type="EMBL" id="VXPY01000101">
    <property type="protein sequence ID" value="MYD91554.1"/>
    <property type="molecule type" value="Genomic_DNA"/>
</dbReference>
<accession>A0A6B1DYU1</accession>
<evidence type="ECO:0000259" key="2">
    <source>
        <dbReference type="Pfam" id="PF13546"/>
    </source>
</evidence>
<dbReference type="AlphaFoldDB" id="A0A6B1DYU1"/>